<dbReference type="Gene3D" id="3.30.70.270">
    <property type="match status" value="1"/>
</dbReference>
<comment type="caution">
    <text evidence="1">The sequence shown here is derived from an EMBL/GenBank/DDBJ whole genome shotgun (WGS) entry which is preliminary data.</text>
</comment>
<protein>
    <submittedName>
        <fullName evidence="1">Uncharacterized protein</fullName>
    </submittedName>
</protein>
<name>A0ABQ9GUJ9_9NEOP</name>
<dbReference type="InterPro" id="IPR050951">
    <property type="entry name" value="Retrovirus_Pol_polyprotein"/>
</dbReference>
<accession>A0ABQ9GUJ9</accession>
<gene>
    <name evidence="1" type="ORF">PR048_023587</name>
</gene>
<dbReference type="Gene3D" id="3.10.10.10">
    <property type="entry name" value="HIV Type 1 Reverse Transcriptase, subunit A, domain 1"/>
    <property type="match status" value="1"/>
</dbReference>
<sequence length="120" mass="13186">MEAAIEANVKRGVWIPVNHAGPWASANVPVLKRNCTLRLELITKALRTVLYRQIHTNHQHNQVLSELASGCIYGTIGSEKAYTQIPVDGETSHMLTVNTVQGLHSVTRLPFGIKITATAF</sequence>
<dbReference type="PANTHER" id="PTHR37984:SF5">
    <property type="entry name" value="PROTEIN NYNRIN-LIKE"/>
    <property type="match status" value="1"/>
</dbReference>
<proteinExistence type="predicted"/>
<dbReference type="PANTHER" id="PTHR37984">
    <property type="entry name" value="PROTEIN CBG26694"/>
    <property type="match status" value="1"/>
</dbReference>
<organism evidence="1 2">
    <name type="scientific">Dryococelus australis</name>
    <dbReference type="NCBI Taxonomy" id="614101"/>
    <lineage>
        <taxon>Eukaryota</taxon>
        <taxon>Metazoa</taxon>
        <taxon>Ecdysozoa</taxon>
        <taxon>Arthropoda</taxon>
        <taxon>Hexapoda</taxon>
        <taxon>Insecta</taxon>
        <taxon>Pterygota</taxon>
        <taxon>Neoptera</taxon>
        <taxon>Polyneoptera</taxon>
        <taxon>Phasmatodea</taxon>
        <taxon>Verophasmatodea</taxon>
        <taxon>Anareolatae</taxon>
        <taxon>Phasmatidae</taxon>
        <taxon>Eurycanthinae</taxon>
        <taxon>Dryococelus</taxon>
    </lineage>
</organism>
<dbReference type="EMBL" id="JARBHB010000009">
    <property type="protein sequence ID" value="KAJ8875688.1"/>
    <property type="molecule type" value="Genomic_DNA"/>
</dbReference>
<dbReference type="SUPFAM" id="SSF56672">
    <property type="entry name" value="DNA/RNA polymerases"/>
    <property type="match status" value="1"/>
</dbReference>
<keyword evidence="2" id="KW-1185">Reference proteome</keyword>
<dbReference type="InterPro" id="IPR043502">
    <property type="entry name" value="DNA/RNA_pol_sf"/>
</dbReference>
<evidence type="ECO:0000313" key="2">
    <source>
        <dbReference type="Proteomes" id="UP001159363"/>
    </source>
</evidence>
<dbReference type="Proteomes" id="UP001159363">
    <property type="component" value="Chromosome 8"/>
</dbReference>
<dbReference type="InterPro" id="IPR043128">
    <property type="entry name" value="Rev_trsase/Diguanyl_cyclase"/>
</dbReference>
<reference evidence="1 2" key="1">
    <citation type="submission" date="2023-02" db="EMBL/GenBank/DDBJ databases">
        <title>LHISI_Scaffold_Assembly.</title>
        <authorList>
            <person name="Stuart O.P."/>
            <person name="Cleave R."/>
            <person name="Magrath M.J.L."/>
            <person name="Mikheyev A.S."/>
        </authorList>
    </citation>
    <scope>NUCLEOTIDE SEQUENCE [LARGE SCALE GENOMIC DNA]</scope>
    <source>
        <strain evidence="1">Daus_M_001</strain>
        <tissue evidence="1">Leg muscle</tissue>
    </source>
</reference>
<evidence type="ECO:0000313" key="1">
    <source>
        <dbReference type="EMBL" id="KAJ8875688.1"/>
    </source>
</evidence>